<gene>
    <name evidence="2" type="ORF">EYF80_068427</name>
</gene>
<dbReference type="Proteomes" id="UP000314294">
    <property type="component" value="Unassembled WGS sequence"/>
</dbReference>
<proteinExistence type="predicted"/>
<organism evidence="2 3">
    <name type="scientific">Liparis tanakae</name>
    <name type="common">Tanaka's snailfish</name>
    <dbReference type="NCBI Taxonomy" id="230148"/>
    <lineage>
        <taxon>Eukaryota</taxon>
        <taxon>Metazoa</taxon>
        <taxon>Chordata</taxon>
        <taxon>Craniata</taxon>
        <taxon>Vertebrata</taxon>
        <taxon>Euteleostomi</taxon>
        <taxon>Actinopterygii</taxon>
        <taxon>Neopterygii</taxon>
        <taxon>Teleostei</taxon>
        <taxon>Neoteleostei</taxon>
        <taxon>Acanthomorphata</taxon>
        <taxon>Eupercaria</taxon>
        <taxon>Perciformes</taxon>
        <taxon>Cottioidei</taxon>
        <taxon>Cottales</taxon>
        <taxon>Liparidae</taxon>
        <taxon>Liparis</taxon>
    </lineage>
</organism>
<accession>A0A4Z2DZ89</accession>
<dbReference type="AlphaFoldDB" id="A0A4Z2DZ89"/>
<feature type="region of interest" description="Disordered" evidence="1">
    <location>
        <begin position="61"/>
        <end position="83"/>
    </location>
</feature>
<name>A0A4Z2DZ89_9TELE</name>
<comment type="caution">
    <text evidence="2">The sequence shown here is derived from an EMBL/GenBank/DDBJ whole genome shotgun (WGS) entry which is preliminary data.</text>
</comment>
<sequence>MVQREETSGLGLRQGQRLHRHLLPVEGVHLLLHVTPLLLHLPLLLLVHPLQLLELIMELEEQEEEQEEEEEEEEKKKKKKKKREEILIATCQDLIHPLLLT</sequence>
<keyword evidence="3" id="KW-1185">Reference proteome</keyword>
<protein>
    <submittedName>
        <fullName evidence="2">Uncharacterized protein</fullName>
    </submittedName>
</protein>
<dbReference type="EMBL" id="SRLO01027845">
    <property type="protein sequence ID" value="TNN21462.1"/>
    <property type="molecule type" value="Genomic_DNA"/>
</dbReference>
<evidence type="ECO:0000256" key="1">
    <source>
        <dbReference type="SAM" id="MobiDB-lite"/>
    </source>
</evidence>
<reference evidence="2 3" key="1">
    <citation type="submission" date="2019-03" db="EMBL/GenBank/DDBJ databases">
        <title>First draft genome of Liparis tanakae, snailfish: a comprehensive survey of snailfish specific genes.</title>
        <authorList>
            <person name="Kim W."/>
            <person name="Song I."/>
            <person name="Jeong J.-H."/>
            <person name="Kim D."/>
            <person name="Kim S."/>
            <person name="Ryu S."/>
            <person name="Song J.Y."/>
            <person name="Lee S.K."/>
        </authorList>
    </citation>
    <scope>NUCLEOTIDE SEQUENCE [LARGE SCALE GENOMIC DNA]</scope>
    <source>
        <tissue evidence="2">Muscle</tissue>
    </source>
</reference>
<feature type="compositionally biased region" description="Acidic residues" evidence="1">
    <location>
        <begin position="61"/>
        <end position="73"/>
    </location>
</feature>
<evidence type="ECO:0000313" key="2">
    <source>
        <dbReference type="EMBL" id="TNN21462.1"/>
    </source>
</evidence>
<evidence type="ECO:0000313" key="3">
    <source>
        <dbReference type="Proteomes" id="UP000314294"/>
    </source>
</evidence>